<accession>A0AA86PQB8</accession>
<keyword evidence="1" id="KW-0175">Coiled coil</keyword>
<feature type="compositionally biased region" description="Polar residues" evidence="2">
    <location>
        <begin position="451"/>
        <end position="468"/>
    </location>
</feature>
<dbReference type="EMBL" id="CAXDID020000244">
    <property type="protein sequence ID" value="CAL6063114.1"/>
    <property type="molecule type" value="Genomic_DNA"/>
</dbReference>
<evidence type="ECO:0000313" key="5">
    <source>
        <dbReference type="EMBL" id="CAL6099016.1"/>
    </source>
</evidence>
<proteinExistence type="predicted"/>
<name>A0AA86PQB8_9EUKA</name>
<feature type="region of interest" description="Disordered" evidence="2">
    <location>
        <begin position="351"/>
        <end position="389"/>
    </location>
</feature>
<feature type="compositionally biased region" description="Polar residues" evidence="2">
    <location>
        <begin position="380"/>
        <end position="389"/>
    </location>
</feature>
<feature type="region of interest" description="Disordered" evidence="2">
    <location>
        <begin position="718"/>
        <end position="788"/>
    </location>
</feature>
<feature type="coiled-coil region" evidence="1">
    <location>
        <begin position="128"/>
        <end position="232"/>
    </location>
</feature>
<feature type="region of interest" description="Disordered" evidence="2">
    <location>
        <begin position="429"/>
        <end position="494"/>
    </location>
</feature>
<evidence type="ECO:0000313" key="3">
    <source>
        <dbReference type="EMBL" id="CAI9939545.1"/>
    </source>
</evidence>
<dbReference type="Proteomes" id="UP001642409">
    <property type="component" value="Unassembled WGS sequence"/>
</dbReference>
<feature type="compositionally biased region" description="Low complexity" evidence="2">
    <location>
        <begin position="718"/>
        <end position="729"/>
    </location>
</feature>
<dbReference type="EMBL" id="CATOUU010000665">
    <property type="protein sequence ID" value="CAI9939545.1"/>
    <property type="molecule type" value="Genomic_DNA"/>
</dbReference>
<gene>
    <name evidence="3" type="ORF">HINF_LOCUS27190</name>
    <name evidence="4" type="ORF">HINF_LOCUS50679</name>
    <name evidence="5" type="ORF">HINF_LOCUS69881</name>
</gene>
<organism evidence="3">
    <name type="scientific">Hexamita inflata</name>
    <dbReference type="NCBI Taxonomy" id="28002"/>
    <lineage>
        <taxon>Eukaryota</taxon>
        <taxon>Metamonada</taxon>
        <taxon>Diplomonadida</taxon>
        <taxon>Hexamitidae</taxon>
        <taxon>Hexamitinae</taxon>
        <taxon>Hexamita</taxon>
    </lineage>
</organism>
<keyword evidence="6" id="KW-1185">Reference proteome</keyword>
<dbReference type="AlphaFoldDB" id="A0AA86PQB8"/>
<feature type="coiled-coil region" evidence="1">
    <location>
        <begin position="10"/>
        <end position="89"/>
    </location>
</feature>
<protein>
    <submittedName>
        <fullName evidence="4">Hypothetical_protein</fullName>
    </submittedName>
</protein>
<feature type="region of interest" description="Disordered" evidence="2">
    <location>
        <begin position="910"/>
        <end position="964"/>
    </location>
</feature>
<feature type="compositionally biased region" description="Basic and acidic residues" evidence="2">
    <location>
        <begin position="910"/>
        <end position="928"/>
    </location>
</feature>
<sequence>MRRNQNTTELFQMQAEINALRQVVSQYQQENQSLQNKIQSQNDVFAQNQILKRELKDAEYLITQAMQQAQASELQAQEADKRVQQYQQQPNQQVQLQLRVNAMMQEIMQLKQSLMLKDSIIDSNHIQYQKLEQQVMNQSIENEGLQEANDILQQNLSLLQQQKDQHKQQIQNLTQQIFEIQQSQLQQQVKQSYVQQSGLFPNTQIQSFNIQLNNLNRENADLKESNTLLSKQLVQIKTEYVRQSQYIEQLKTEHQMKTVQMQKYFDQFKTGYQNKWNDASLSFEMLKQKLENTQQENEQLKSIVFMSQGHLDRSIQIKDLEFDKIQKDNYLIKSQQKQKLEQNTLNQQQMQIQEQKQQEREQIKYQNEQHQQKEVKIPSRATSASKSMTESLSAYNQKIQPEDYELIVKPESIKQSDKKNLGDFAIKREYKQKESSRPVSQPSSHKHQPAPQISEQKQIIESKSSSFGDKTPDEEKQQMIQSMSENDNEKPPVYPSVQRNIQEISNNDESIQSENVSEVHSMLTDQTSTKNVVQKQEELKVENIISPQLPKPKIAEPEVKSVQQEIKSIDKEVIIEQAPKNAPEVQKELEPVQKEQTQEKQANVDLKQEAPIAAEVKIQSLLENPLNQSDLQSSVHKEDTQPIVSPTVYNNVIQKVVDQMQSKTSELTTYSDLSNDEMEIENQSMTDSVNARINSILNKDPVLDHPVLTSVVIYSQNGNQDNSQNQSLSENKQNSLTESNQFQAQNQSQSQENKQSDQSLNENNQLQSQSNDQNQSQNNNQNESQNDQSAYKLENQHSLTENNAQNNSQTSTNIYKHVQPADLDDDYFEFQPDFQNEIPSQNNNELTFDEFQDNSSVKTSANNQFVAESQNDFYKSENQYQKMKASDLMNSPVKQIDPLRQSKIDKIKGLLKEQRSQSDFNEPLKEDFLDREDEEDDGGLDIDDLAAFQSQTGGKSGLSDLSRM</sequence>
<evidence type="ECO:0000256" key="2">
    <source>
        <dbReference type="SAM" id="MobiDB-lite"/>
    </source>
</evidence>
<reference evidence="4 6" key="2">
    <citation type="submission" date="2024-07" db="EMBL/GenBank/DDBJ databases">
        <authorList>
            <person name="Akdeniz Z."/>
        </authorList>
    </citation>
    <scope>NUCLEOTIDE SEQUENCE [LARGE SCALE GENOMIC DNA]</scope>
</reference>
<evidence type="ECO:0000313" key="6">
    <source>
        <dbReference type="Proteomes" id="UP001642409"/>
    </source>
</evidence>
<evidence type="ECO:0000256" key="1">
    <source>
        <dbReference type="SAM" id="Coils"/>
    </source>
</evidence>
<dbReference type="EMBL" id="CAXDID020000515">
    <property type="protein sequence ID" value="CAL6099016.1"/>
    <property type="molecule type" value="Genomic_DNA"/>
</dbReference>
<feature type="compositionally biased region" description="Acidic residues" evidence="2">
    <location>
        <begin position="929"/>
        <end position="944"/>
    </location>
</feature>
<comment type="caution">
    <text evidence="3">The sequence shown here is derived from an EMBL/GenBank/DDBJ whole genome shotgun (WGS) entry which is preliminary data.</text>
</comment>
<evidence type="ECO:0000313" key="4">
    <source>
        <dbReference type="EMBL" id="CAL6063114.1"/>
    </source>
</evidence>
<reference evidence="3" key="1">
    <citation type="submission" date="2023-06" db="EMBL/GenBank/DDBJ databases">
        <authorList>
            <person name="Kurt Z."/>
        </authorList>
    </citation>
    <scope>NUCLEOTIDE SEQUENCE</scope>
</reference>
<feature type="compositionally biased region" description="Low complexity" evidence="2">
    <location>
        <begin position="739"/>
        <end position="788"/>
    </location>
</feature>